<comment type="catalytic activity">
    <reaction evidence="1 7">
        <text>Exonucleolytic cleavage in the 3'- to 5'-direction to yield nucleoside 5'-phosphates.</text>
        <dbReference type="EC" id="3.1.13.1"/>
    </reaction>
</comment>
<evidence type="ECO:0000313" key="10">
    <source>
        <dbReference type="EMBL" id="CAA9398203.1"/>
    </source>
</evidence>
<dbReference type="Pfam" id="PF00773">
    <property type="entry name" value="RNB"/>
    <property type="match status" value="1"/>
</dbReference>
<evidence type="ECO:0000256" key="3">
    <source>
        <dbReference type="ARBA" id="ARBA00022722"/>
    </source>
</evidence>
<comment type="subcellular location">
    <subcellularLocation>
        <location evidence="7">Cytoplasm</location>
    </subcellularLocation>
</comment>
<comment type="function">
    <text evidence="7">3'-5' exoribonuclease that releases 5'-nucleoside monophosphates and is involved in maturation of structured RNAs.</text>
</comment>
<dbReference type="PROSITE" id="PS50126">
    <property type="entry name" value="S1"/>
    <property type="match status" value="1"/>
</dbReference>
<dbReference type="InterPro" id="IPR004476">
    <property type="entry name" value="RNase_II/RNase_R"/>
</dbReference>
<dbReference type="InterPro" id="IPR012340">
    <property type="entry name" value="NA-bd_OB-fold"/>
</dbReference>
<dbReference type="PROSITE" id="PS01175">
    <property type="entry name" value="RIBONUCLEASE_II"/>
    <property type="match status" value="1"/>
</dbReference>
<dbReference type="InterPro" id="IPR003029">
    <property type="entry name" value="S1_domain"/>
</dbReference>
<dbReference type="PANTHER" id="PTHR23355:SF9">
    <property type="entry name" value="DIS3-LIKE EXONUCLEASE 2"/>
    <property type="match status" value="1"/>
</dbReference>
<gene>
    <name evidence="7" type="primary">rnr</name>
    <name evidence="10" type="ORF">AVDCRST_MAG15-850</name>
</gene>
<evidence type="ECO:0000256" key="4">
    <source>
        <dbReference type="ARBA" id="ARBA00022801"/>
    </source>
</evidence>
<dbReference type="PANTHER" id="PTHR23355">
    <property type="entry name" value="RIBONUCLEASE"/>
    <property type="match status" value="1"/>
</dbReference>
<dbReference type="SMART" id="SM00955">
    <property type="entry name" value="RNB"/>
    <property type="match status" value="1"/>
</dbReference>
<keyword evidence="6 7" id="KW-0694">RNA-binding</keyword>
<dbReference type="GO" id="GO:0008859">
    <property type="term" value="F:exoribonuclease II activity"/>
    <property type="evidence" value="ECO:0007669"/>
    <property type="project" value="UniProtKB-UniRule"/>
</dbReference>
<feature type="compositionally biased region" description="Basic and acidic residues" evidence="8">
    <location>
        <begin position="737"/>
        <end position="748"/>
    </location>
</feature>
<dbReference type="CDD" id="cd04471">
    <property type="entry name" value="S1_RNase_R"/>
    <property type="match status" value="1"/>
</dbReference>
<dbReference type="InterPro" id="IPR011805">
    <property type="entry name" value="RNase_R"/>
</dbReference>
<evidence type="ECO:0000256" key="7">
    <source>
        <dbReference type="HAMAP-Rule" id="MF_01895"/>
    </source>
</evidence>
<dbReference type="GO" id="GO:0006402">
    <property type="term" value="P:mRNA catabolic process"/>
    <property type="evidence" value="ECO:0007669"/>
    <property type="project" value="TreeGrafter"/>
</dbReference>
<feature type="domain" description="S1 motif" evidence="9">
    <location>
        <begin position="631"/>
        <end position="712"/>
    </location>
</feature>
<evidence type="ECO:0000256" key="1">
    <source>
        <dbReference type="ARBA" id="ARBA00001849"/>
    </source>
</evidence>
<keyword evidence="2 7" id="KW-0963">Cytoplasm</keyword>
<dbReference type="NCBIfam" id="TIGR02063">
    <property type="entry name" value="RNase_R"/>
    <property type="match status" value="1"/>
</dbReference>
<feature type="region of interest" description="Disordered" evidence="8">
    <location>
        <begin position="719"/>
        <end position="755"/>
    </location>
</feature>
<reference evidence="10" key="1">
    <citation type="submission" date="2020-02" db="EMBL/GenBank/DDBJ databases">
        <authorList>
            <person name="Meier V. D."/>
        </authorList>
    </citation>
    <scope>NUCLEOTIDE SEQUENCE</scope>
    <source>
        <strain evidence="10">AVDCRST_MAG15</strain>
    </source>
</reference>
<evidence type="ECO:0000256" key="6">
    <source>
        <dbReference type="ARBA" id="ARBA00022884"/>
    </source>
</evidence>
<organism evidence="10">
    <name type="scientific">uncultured Rubellimicrobium sp</name>
    <dbReference type="NCBI Taxonomy" id="543078"/>
    <lineage>
        <taxon>Bacteria</taxon>
        <taxon>Pseudomonadati</taxon>
        <taxon>Pseudomonadota</taxon>
        <taxon>Alphaproteobacteria</taxon>
        <taxon>Rhodobacterales</taxon>
        <taxon>Roseobacteraceae</taxon>
        <taxon>Rubellimicrobium</taxon>
        <taxon>environmental samples</taxon>
    </lineage>
</organism>
<keyword evidence="3 7" id="KW-0540">Nuclease</keyword>
<dbReference type="EMBL" id="CADCUU010000118">
    <property type="protein sequence ID" value="CAA9398203.1"/>
    <property type="molecule type" value="Genomic_DNA"/>
</dbReference>
<dbReference type="HAMAP" id="MF_01895">
    <property type="entry name" value="RNase_R"/>
    <property type="match status" value="1"/>
</dbReference>
<keyword evidence="4 7" id="KW-0378">Hydrolase</keyword>
<dbReference type="EC" id="3.1.13.1" evidence="7"/>
<dbReference type="InterPro" id="IPR001900">
    <property type="entry name" value="RNase_II/R"/>
</dbReference>
<dbReference type="SUPFAM" id="SSF50249">
    <property type="entry name" value="Nucleic acid-binding proteins"/>
    <property type="match status" value="2"/>
</dbReference>
<dbReference type="SMART" id="SM00316">
    <property type="entry name" value="S1"/>
    <property type="match status" value="1"/>
</dbReference>
<dbReference type="Pfam" id="PF00575">
    <property type="entry name" value="S1"/>
    <property type="match status" value="1"/>
</dbReference>
<protein>
    <recommendedName>
        <fullName evidence="7">Ribonuclease R</fullName>
        <shortName evidence="7">RNase R</shortName>
        <ecNumber evidence="7">3.1.13.1</ecNumber>
    </recommendedName>
</protein>
<dbReference type="Gene3D" id="2.40.50.140">
    <property type="entry name" value="Nucleic acid-binding proteins"/>
    <property type="match status" value="1"/>
</dbReference>
<evidence type="ECO:0000256" key="8">
    <source>
        <dbReference type="SAM" id="MobiDB-lite"/>
    </source>
</evidence>
<feature type="compositionally biased region" description="Basic residues" evidence="8">
    <location>
        <begin position="720"/>
        <end position="736"/>
    </location>
</feature>
<proteinExistence type="inferred from homology"/>
<keyword evidence="5 7" id="KW-0269">Exonuclease</keyword>
<evidence type="ECO:0000256" key="2">
    <source>
        <dbReference type="ARBA" id="ARBA00022490"/>
    </source>
</evidence>
<dbReference type="GO" id="GO:0005829">
    <property type="term" value="C:cytosol"/>
    <property type="evidence" value="ECO:0007669"/>
    <property type="project" value="TreeGrafter"/>
</dbReference>
<dbReference type="NCBIfam" id="TIGR00358">
    <property type="entry name" value="3_prime_RNase"/>
    <property type="match status" value="1"/>
</dbReference>
<dbReference type="GO" id="GO:0003723">
    <property type="term" value="F:RNA binding"/>
    <property type="evidence" value="ECO:0007669"/>
    <property type="project" value="UniProtKB-UniRule"/>
</dbReference>
<dbReference type="InterPro" id="IPR022966">
    <property type="entry name" value="RNase_II/R_CS"/>
</dbReference>
<sequence>MADFPSKDAILQWIEDNPEATRREIARAFGIRGAAKIDFKALLKEMEDEGVPVRRHQRDRVESGLPPVTVIEITGPDRGGDLLARPVDWRGDDPPPVIRVQPREMDQGLGPRDRLLARIDETPGDDHPYLARPIRRIAAAPARVLGIFKRDSHGGRILPIDKGEAQQWVVGPGNDNGAQDGELVEAEQVGPKGRLGLPKARVTEVLGDPAGPRAVSLIAIHQHGIPDVFPDKVLDEAEQAEPAGLEGREDLRHLDLLTIDPEDARDRDDAVLAIPDDTPGNDGGFVLWVAIADVAYYVRPQSHLDTEARIRGNSTYFPDRVVPMLPDRLSGDLCSLHEGVDRAVVAVRMRIDREGRKLDHSFTRGLMRSRASLAYGHVQDAIDGRPNERTEPLLETVLKPLYAAYEALRRAREVRAPLDLDLPERRIELSPEGKVLSVAFKDRLDAHRLIEEFMVLANVAAAETLVQNRTPLLFRVHEEPDPLKLESLRETVEASGLTLARGQVLQTRHLNRLLAQAAGTDQAELINMATLRSLPQAYYAPENFGHFGLALRNYAHFTSPIRRYADLIVHRALISAHRWGPDPKADGLSDPDIDRIAETGELISNAERRSMMAERDTADRYLAAFLADRVGTELSGRIAGVAKFGLFVKLDESGADGLVPVRSLGDEYFRFDAREGTLTGGDSGVVFALGSRVTVKLAEVSPVTGGIILELLTLEDHPLPRGRGRGAKRGAPPRRKLGQERAREAKERKVSRRRK</sequence>
<accession>A0A6J4NVQ0</accession>
<dbReference type="InterPro" id="IPR050180">
    <property type="entry name" value="RNR_Ribonuclease"/>
</dbReference>
<dbReference type="InterPro" id="IPR040476">
    <property type="entry name" value="CSD2"/>
</dbReference>
<name>A0A6J4NVQ0_9RHOB</name>
<evidence type="ECO:0000259" key="9">
    <source>
        <dbReference type="PROSITE" id="PS50126"/>
    </source>
</evidence>
<dbReference type="Pfam" id="PF17876">
    <property type="entry name" value="CSD2"/>
    <property type="match status" value="1"/>
</dbReference>
<evidence type="ECO:0000256" key="5">
    <source>
        <dbReference type="ARBA" id="ARBA00022839"/>
    </source>
</evidence>
<dbReference type="AlphaFoldDB" id="A0A6J4NVQ0"/>
<comment type="similarity">
    <text evidence="7">Belongs to the RNR ribonuclease family. RNase R subfamily.</text>
</comment>